<dbReference type="Proteomes" id="UP000225161">
    <property type="component" value="Genome"/>
</dbReference>
<name>A0A0F6SJR8_9CAUD</name>
<dbReference type="EMBL" id="KR080200">
    <property type="protein sequence ID" value="AKF14692.1"/>
    <property type="molecule type" value="Genomic_DNA"/>
</dbReference>
<reference evidence="1 2" key="1">
    <citation type="journal article" date="2015" name="Genome Announc.">
        <title>Genome Sequences of Mycobacteriophages AlanGrant, Baee, Corofin, OrangeOswald, and Vincenzo, New Members of Cluster B.</title>
        <authorList>
            <person name="Pope W.H."/>
            <person name="Carbonara M.E."/>
            <person name="Cioffi H.M."/>
            <person name="Cruz T."/>
            <person name="Dang B.Q."/>
            <person name="Doyle A.N."/>
            <person name="Fan O.H."/>
            <person name="Gallagher M."/>
            <person name="Gentile G.M."/>
            <person name="German B.A."/>
            <person name="Farrell M.E."/>
            <person name="Gerwig M."/>
            <person name="Hunter K.L."/>
            <person name="Lefever V.E."/>
            <person name="Marfisi N.A."/>
            <person name="McDonnell J.E."/>
            <person name="Monga J.K."/>
            <person name="Quiroz K.G."/>
            <person name="Pong A.C."/>
            <person name="Rimple P.A."/>
            <person name="Situ M."/>
            <person name="Sohnen P.C."/>
            <person name="Stockinger A.N."/>
            <person name="Thompson P.K."/>
            <person name="Torchio N.M."/>
            <person name="Toner C.L."/>
            <person name="Ulbrich M.C."/>
            <person name="Vohra N.I."/>
            <person name="Zakir A."/>
            <person name="Adkins N.L."/>
            <person name="Brown B.R."/>
            <person name="Churilla B.M."/>
            <person name="Kramer Z.J."/>
            <person name="Lapin J.S."/>
            <person name="Montgomery M.T."/>
            <person name="Prout A.K."/>
            <person name="Grubb S.R."/>
            <person name="Warner M.H."/>
            <person name="Bowman C.A."/>
            <person name="Russell D.A."/>
            <person name="Hatfull G.F."/>
        </authorList>
    </citation>
    <scope>NUCLEOTIDE SEQUENCE [LARGE SCALE GENOMIC DNA]</scope>
</reference>
<organism evidence="1 2">
    <name type="scientific">Mycobacterium phage AlanGrant</name>
    <dbReference type="NCBI Taxonomy" id="1647307"/>
    <lineage>
        <taxon>Viruses</taxon>
        <taxon>Duplodnaviria</taxon>
        <taxon>Heunggongvirae</taxon>
        <taxon>Uroviricota</taxon>
        <taxon>Caudoviricetes</taxon>
        <taxon>Bclasvirinae</taxon>
        <taxon>Coopervirus</taxon>
        <taxon>Coopervirus vincenzo</taxon>
    </lineage>
</organism>
<protein>
    <submittedName>
        <fullName evidence="1">Minor tail protein</fullName>
    </submittedName>
</protein>
<proteinExistence type="predicted"/>
<accession>A0A0F6SJR8</accession>
<sequence>MAFRGYFALDGVEFANSSRVVAHIGANIPTMDLGVFGEPGDCSLTPVDGSPLLAEMPASSVPIGPGRLLGTVPDGTRLYGPKLGLVGDCWTPDNMCFGCRDAVAFDDSWPALADMLDHSIYRPELAPWYTTRVPESGEFGGVWVMDVKGLDTTPTQRDITETAGAGGVPGPVRNPSRTVTFDALLIGCTNAGVTYGLQWLTCLLRGTDADEGSVLRYLAAHPGGSTADPVTLIREVHGVVLTQEPQIQDAVNAARHPNSQATVYRVQWTMTVTRPYAYSPPVDVAVDWDTTVLEPISWVHGADCKTPASCADMPVFLAEGCSVERIEVVSTPPPTCGGCMPVCAVETRLFELPTFDTPYRCRETAVTLRVTNNSEDTLTLQAWYRRRNTREQCNDQLHPVQLTGVPSQGTVVLDGISGGFWLEWAGRKRRPFYMVSTPSGAPWRPAVIDRSQDWELVVVTDGAATFDMGMTLVDREV</sequence>
<evidence type="ECO:0000313" key="1">
    <source>
        <dbReference type="EMBL" id="AKF14692.1"/>
    </source>
</evidence>
<gene>
    <name evidence="1" type="primary">27</name>
    <name evidence="1" type="ORF">SEA_ALANGRANT_27</name>
</gene>
<evidence type="ECO:0000313" key="2">
    <source>
        <dbReference type="Proteomes" id="UP000225161"/>
    </source>
</evidence>